<name>A0A914V3E8_9BILA</name>
<evidence type="ECO:0000313" key="4">
    <source>
        <dbReference type="WBParaSite" id="PSAMB.scaffold1477size30977.g13404.t1"/>
    </source>
</evidence>
<feature type="signal peptide" evidence="2">
    <location>
        <begin position="1"/>
        <end position="19"/>
    </location>
</feature>
<feature type="region of interest" description="Disordered" evidence="1">
    <location>
        <begin position="233"/>
        <end position="258"/>
    </location>
</feature>
<protein>
    <submittedName>
        <fullName evidence="4">Uncharacterized protein</fullName>
    </submittedName>
</protein>
<evidence type="ECO:0000256" key="1">
    <source>
        <dbReference type="SAM" id="MobiDB-lite"/>
    </source>
</evidence>
<dbReference type="AlphaFoldDB" id="A0A914V3E8"/>
<sequence>MSTLKSYQLLIFLFVYGRAQNSDKGSCYTGKVKLYQLPPVLSDADKNKPENICAWKDSVCVAFRSDTLPPDSATYGCFPTSKVSSFCGSLASRTNRTACQKGELNGEKGEICCCLGDNCNGQSAKDYINTVQCKVGSKIQSGVVPSQETFCTILSVENNVEKVFMCYSFQAKDDTTRTNYGCSPVIHLPSGCTTTLVGMSCQPGYNYDELGSVCCCHGNNCNVPGASPIVKSDGATSSTGTGATRNGNSASSNTLAEGDSEEHFEDVVLSVSSTVKSSCIFVWLALALFCWLGDG</sequence>
<feature type="compositionally biased region" description="Low complexity" evidence="1">
    <location>
        <begin position="233"/>
        <end position="250"/>
    </location>
</feature>
<reference evidence="4" key="1">
    <citation type="submission" date="2022-11" db="UniProtKB">
        <authorList>
            <consortium name="WormBaseParasite"/>
        </authorList>
    </citation>
    <scope>IDENTIFICATION</scope>
</reference>
<keyword evidence="3" id="KW-1185">Reference proteome</keyword>
<proteinExistence type="predicted"/>
<evidence type="ECO:0000256" key="2">
    <source>
        <dbReference type="SAM" id="SignalP"/>
    </source>
</evidence>
<keyword evidence="2" id="KW-0732">Signal</keyword>
<feature type="chain" id="PRO_5037457271" evidence="2">
    <location>
        <begin position="20"/>
        <end position="295"/>
    </location>
</feature>
<evidence type="ECO:0000313" key="3">
    <source>
        <dbReference type="Proteomes" id="UP000887566"/>
    </source>
</evidence>
<accession>A0A914V3E8</accession>
<dbReference type="PANTHER" id="PTHR34721">
    <property type="entry name" value="PROTEIN CBG09734"/>
    <property type="match status" value="1"/>
</dbReference>
<dbReference type="Proteomes" id="UP000887566">
    <property type="component" value="Unplaced"/>
</dbReference>
<organism evidence="3 4">
    <name type="scientific">Plectus sambesii</name>
    <dbReference type="NCBI Taxonomy" id="2011161"/>
    <lineage>
        <taxon>Eukaryota</taxon>
        <taxon>Metazoa</taxon>
        <taxon>Ecdysozoa</taxon>
        <taxon>Nematoda</taxon>
        <taxon>Chromadorea</taxon>
        <taxon>Plectida</taxon>
        <taxon>Plectina</taxon>
        <taxon>Plectoidea</taxon>
        <taxon>Plectidae</taxon>
        <taxon>Plectus</taxon>
    </lineage>
</organism>
<dbReference type="WBParaSite" id="PSAMB.scaffold1477size30977.g13404.t1">
    <property type="protein sequence ID" value="PSAMB.scaffold1477size30977.g13404.t1"/>
    <property type="gene ID" value="PSAMB.scaffold1477size30977.g13404"/>
</dbReference>
<dbReference type="PANTHER" id="PTHR34721:SF3">
    <property type="entry name" value="ACTIVIN_RECP DOMAIN-CONTAINING PROTEIN-RELATED"/>
    <property type="match status" value="1"/>
</dbReference>